<evidence type="ECO:0000313" key="2">
    <source>
        <dbReference type="EMBL" id="RII82530.1"/>
    </source>
</evidence>
<comment type="caution">
    <text evidence="2">The sequence shown here is derived from an EMBL/GenBank/DDBJ whole genome shotgun (WGS) entry which is preliminary data.</text>
</comment>
<name>A0ABX9MUC3_9BURK</name>
<dbReference type="Proteomes" id="UP000266483">
    <property type="component" value="Unassembled WGS sequence"/>
</dbReference>
<dbReference type="Gene3D" id="3.40.50.1820">
    <property type="entry name" value="alpha/beta hydrolase"/>
    <property type="match status" value="1"/>
</dbReference>
<dbReference type="InterPro" id="IPR000073">
    <property type="entry name" value="AB_hydrolase_1"/>
</dbReference>
<feature type="domain" description="AB hydrolase-1" evidence="1">
    <location>
        <begin position="36"/>
        <end position="258"/>
    </location>
</feature>
<gene>
    <name evidence="2" type="ORF">CJO09_11590</name>
</gene>
<accession>A0ABX9MUC3</accession>
<dbReference type="InterPro" id="IPR029058">
    <property type="entry name" value="AB_hydrolase_fold"/>
</dbReference>
<sequence>MTTTECTPRYGNEAVAPNVNLHYQYFESQQPGPCTVLLHSLAMDHSFWRFVAPELAKQGSVLCVDLRGHGRSSKPQGPYTIAAMAADVRALLDRLRIDQVVVAGASMGGCVALQFAIDNADITRALGLIDTTAWYGENAAADWANRAAKARLEGFGSLVGFQQTRWFGEPFRARHPQVVQESVAVFVANDLTGYEGACHAMGAFDARSKLLGLRMPVSIVVGTEDYATPVAMAQALYQGIPGSRLKTIEGARHLTPLEVPKDITRMLSELRSRVQQ</sequence>
<evidence type="ECO:0000313" key="3">
    <source>
        <dbReference type="Proteomes" id="UP000266483"/>
    </source>
</evidence>
<dbReference type="EMBL" id="NQOU01000004">
    <property type="protein sequence ID" value="RII82530.1"/>
    <property type="molecule type" value="Genomic_DNA"/>
</dbReference>
<dbReference type="SUPFAM" id="SSF53474">
    <property type="entry name" value="alpha/beta-Hydrolases"/>
    <property type="match status" value="1"/>
</dbReference>
<dbReference type="Pfam" id="PF00561">
    <property type="entry name" value="Abhydrolase_1"/>
    <property type="match status" value="1"/>
</dbReference>
<organism evidence="2 3">
    <name type="scientific">Neopusillimonas maritima</name>
    <dbReference type="NCBI Taxonomy" id="2026239"/>
    <lineage>
        <taxon>Bacteria</taxon>
        <taxon>Pseudomonadati</taxon>
        <taxon>Pseudomonadota</taxon>
        <taxon>Betaproteobacteria</taxon>
        <taxon>Burkholderiales</taxon>
        <taxon>Alcaligenaceae</taxon>
        <taxon>Neopusillimonas</taxon>
    </lineage>
</organism>
<evidence type="ECO:0000259" key="1">
    <source>
        <dbReference type="Pfam" id="PF00561"/>
    </source>
</evidence>
<keyword evidence="3" id="KW-1185">Reference proteome</keyword>
<reference evidence="2 3" key="1">
    <citation type="submission" date="2017-08" db="EMBL/GenBank/DDBJ databases">
        <title>Pusillimonas indicus sp. nov., a member of the family Alcaligenaceae isolated from surface seawater.</title>
        <authorList>
            <person name="Li J."/>
        </authorList>
    </citation>
    <scope>NUCLEOTIDE SEQUENCE [LARGE SCALE GENOMIC DNA]</scope>
    <source>
        <strain evidence="2 3">17-4A</strain>
    </source>
</reference>
<dbReference type="InterPro" id="IPR050471">
    <property type="entry name" value="AB_hydrolase"/>
</dbReference>
<protein>
    <recommendedName>
        <fullName evidence="1">AB hydrolase-1 domain-containing protein</fullName>
    </recommendedName>
</protein>
<dbReference type="PANTHER" id="PTHR43433:SF5">
    <property type="entry name" value="AB HYDROLASE-1 DOMAIN-CONTAINING PROTEIN"/>
    <property type="match status" value="1"/>
</dbReference>
<proteinExistence type="predicted"/>
<dbReference type="PANTHER" id="PTHR43433">
    <property type="entry name" value="HYDROLASE, ALPHA/BETA FOLD FAMILY PROTEIN"/>
    <property type="match status" value="1"/>
</dbReference>
<dbReference type="PRINTS" id="PR00111">
    <property type="entry name" value="ABHYDROLASE"/>
</dbReference>
<dbReference type="RefSeq" id="WP_119442489.1">
    <property type="nucleotide sequence ID" value="NZ_CP170494.1"/>
</dbReference>